<evidence type="ECO:0000313" key="1">
    <source>
        <dbReference type="EMBL" id="TKG66926.1"/>
    </source>
</evidence>
<dbReference type="EMBL" id="SWMS01000014">
    <property type="protein sequence ID" value="TKG66926.1"/>
    <property type="molecule type" value="Genomic_DNA"/>
</dbReference>
<protein>
    <submittedName>
        <fullName evidence="1">Uncharacterized protein</fullName>
    </submittedName>
</protein>
<accession>A0ABY2S1N6</accession>
<proteinExistence type="predicted"/>
<keyword evidence="2" id="KW-1185">Reference proteome</keyword>
<evidence type="ECO:0000313" key="2">
    <source>
        <dbReference type="Proteomes" id="UP000309992"/>
    </source>
</evidence>
<dbReference type="Proteomes" id="UP000309992">
    <property type="component" value="Unassembled WGS sequence"/>
</dbReference>
<name>A0ABY2S1N6_9PSEU</name>
<organism evidence="1 2">
    <name type="scientific">Prauserella endophytica</name>
    <dbReference type="NCBI Taxonomy" id="1592324"/>
    <lineage>
        <taxon>Bacteria</taxon>
        <taxon>Bacillati</taxon>
        <taxon>Actinomycetota</taxon>
        <taxon>Actinomycetes</taxon>
        <taxon>Pseudonocardiales</taxon>
        <taxon>Pseudonocardiaceae</taxon>
        <taxon>Prauserella</taxon>
        <taxon>Prauserella coralliicola group</taxon>
    </lineage>
</organism>
<sequence length="69" mass="7715">MELHENLRVEPGGARIAQRIPAAVVEKADEERQQYTWLAWSWPGGLLMVDMLTDADVADWLPAHTETAG</sequence>
<gene>
    <name evidence="1" type="ORF">FCN18_23730</name>
</gene>
<comment type="caution">
    <text evidence="1">The sequence shown here is derived from an EMBL/GenBank/DDBJ whole genome shotgun (WGS) entry which is preliminary data.</text>
</comment>
<dbReference type="RefSeq" id="WP_112275450.1">
    <property type="nucleotide sequence ID" value="NZ_SWMS01000014.1"/>
</dbReference>
<reference evidence="1 2" key="1">
    <citation type="journal article" date="2015" name="Antonie Van Leeuwenhoek">
        <title>Prauserella endophytica sp. nov., an endophytic actinobacterium isolated from Tamarix taklamakanensis.</title>
        <authorList>
            <person name="Liu J.M."/>
            <person name="Habden X."/>
            <person name="Guo L."/>
            <person name="Tuo L."/>
            <person name="Jiang Z.K."/>
            <person name="Liu S.W."/>
            <person name="Liu X.F."/>
            <person name="Chen L."/>
            <person name="Li R.F."/>
            <person name="Zhang Y.Q."/>
            <person name="Sun C.H."/>
        </authorList>
    </citation>
    <scope>NUCLEOTIDE SEQUENCE [LARGE SCALE GENOMIC DNA]</scope>
    <source>
        <strain evidence="1 2">CGMCC 4.7182</strain>
    </source>
</reference>